<evidence type="ECO:0000256" key="3">
    <source>
        <dbReference type="ARBA" id="ARBA00022833"/>
    </source>
</evidence>
<dbReference type="GO" id="GO:0008270">
    <property type="term" value="F:zinc ion binding"/>
    <property type="evidence" value="ECO:0007669"/>
    <property type="project" value="UniProtKB-KW"/>
</dbReference>
<dbReference type="PROSITE" id="PS51011">
    <property type="entry name" value="ARID"/>
    <property type="match status" value="1"/>
</dbReference>
<dbReference type="InterPro" id="IPR019787">
    <property type="entry name" value="Znf_PHD-finger"/>
</dbReference>
<dbReference type="Gene3D" id="1.10.150.60">
    <property type="entry name" value="ARID DNA-binding domain"/>
    <property type="match status" value="1"/>
</dbReference>
<evidence type="ECO:0000259" key="7">
    <source>
        <dbReference type="PROSITE" id="PS51011"/>
    </source>
</evidence>
<evidence type="ECO:0000259" key="6">
    <source>
        <dbReference type="PROSITE" id="PS50016"/>
    </source>
</evidence>
<protein>
    <recommendedName>
        <fullName evidence="10">ARID domain-containing protein</fullName>
    </recommendedName>
</protein>
<dbReference type="PANTHER" id="PTHR46694">
    <property type="entry name" value="AT-RICH INTERACTIVE DOMAIN-CONTAINING PROTEIN 4"/>
    <property type="match status" value="1"/>
</dbReference>
<dbReference type="InterPro" id="IPR036431">
    <property type="entry name" value="ARID_dom_sf"/>
</dbReference>
<dbReference type="CDD" id="cd16100">
    <property type="entry name" value="ARID"/>
    <property type="match status" value="1"/>
</dbReference>
<proteinExistence type="predicted"/>
<evidence type="ECO:0000256" key="5">
    <source>
        <dbReference type="SAM" id="MobiDB-lite"/>
    </source>
</evidence>
<dbReference type="PROSITE" id="PS01359">
    <property type="entry name" value="ZF_PHD_1"/>
    <property type="match status" value="1"/>
</dbReference>
<organism evidence="8 9">
    <name type="scientific">Edaphochlamys debaryana</name>
    <dbReference type="NCBI Taxonomy" id="47281"/>
    <lineage>
        <taxon>Eukaryota</taxon>
        <taxon>Viridiplantae</taxon>
        <taxon>Chlorophyta</taxon>
        <taxon>core chlorophytes</taxon>
        <taxon>Chlorophyceae</taxon>
        <taxon>CS clade</taxon>
        <taxon>Chlamydomonadales</taxon>
        <taxon>Chlamydomonadales incertae sedis</taxon>
        <taxon>Edaphochlamys</taxon>
    </lineage>
</organism>
<dbReference type="Gene3D" id="3.30.40.10">
    <property type="entry name" value="Zinc/RING finger domain, C3HC4 (zinc finger)"/>
    <property type="match status" value="1"/>
</dbReference>
<dbReference type="CDD" id="cd15615">
    <property type="entry name" value="PHD_ARID4_like"/>
    <property type="match status" value="1"/>
</dbReference>
<dbReference type="SMART" id="SM00501">
    <property type="entry name" value="BRIGHT"/>
    <property type="match status" value="1"/>
</dbReference>
<dbReference type="InterPro" id="IPR001606">
    <property type="entry name" value="ARID_dom"/>
</dbReference>
<dbReference type="InterPro" id="IPR042293">
    <property type="entry name" value="ARID4"/>
</dbReference>
<sequence>MAAAPRWRVVACVASPGTSPLDCGGVAVHSAVLDLSKPDTQLPNAQVTVLQNPSLAEFNDAVAVNRPNLVYCCGPSSQHDPKQAAVVGPFQFRGDKPHGEDVLLAALGGSGAEVVFVDAVVSPHFGPALHHRGPAHVVVWPAGTAIPTAVAALFNAAFLSFLACSAASPPEAFAAASHCTQAHCTQQQQPHSPPHNPHQAQPGPGGPGAGPDANGGPTYPPPPLPAFVSSVRPALPDSSSIPQLSVPGLAVEQSQLPSFPGWTDVRLLAPRAELRLLLCGGSGLIDSVRLSFLGEALRGLLVMEARGLTLTGRTPLEALPRNLPPGCQAVRCDYATASGAPGAVVLGAPPSVLQHEGLVQHALRMTLVTDSVSLQFRLPPPGLSLPTPRSSSVVAGGVPVVDTVAVTSVWAVEVLRSLCKDVRYRSLAALGVAAVGNAADTSFTPSDVQRLTLLVVNGLGAIPPAMPYPSSSTPGAAAGGGGASSDPASMVPADSLPSPSATCNGGEATGMDVDALLNINGGHVNGLTVNGLTANGHGEAPMATANGVYLGTDAALMGYSLNGQLHSLDNGGAAAGAAAAASPDSPGPDGAAGEAGGLSGSAAGDGIDGSPDGRGGRPAGPLSDRRPNLQGDLPGYTCRRPPLACCSEAQFYDDLTAFLALLRGKPIDRARFPEAVLNGVSLDLFSLYREVVSRGGFRVGNGINWKGQVFPRMRNWTESNKQTGVGNALKRHYQNYLMEYEAAHPEDVTLDRCVLCNGGDQGGTDWLCCDACENWVHLVCDKRPGLGAYADYTQGAGRVYVCPSCAREQEATGEGVKRMRTA</sequence>
<dbReference type="GO" id="GO:0003677">
    <property type="term" value="F:DNA binding"/>
    <property type="evidence" value="ECO:0007669"/>
    <property type="project" value="InterPro"/>
</dbReference>
<name>A0A836C2H3_9CHLO</name>
<dbReference type="InterPro" id="IPR011011">
    <property type="entry name" value="Znf_FYVE_PHD"/>
</dbReference>
<dbReference type="SMART" id="SM01014">
    <property type="entry name" value="ARID"/>
    <property type="match status" value="1"/>
</dbReference>
<dbReference type="SUPFAM" id="SSF46774">
    <property type="entry name" value="ARID-like"/>
    <property type="match status" value="1"/>
</dbReference>
<keyword evidence="2 4" id="KW-0863">Zinc-finger</keyword>
<dbReference type="OrthoDB" id="338531at2759"/>
<dbReference type="Pfam" id="PF01388">
    <property type="entry name" value="ARID"/>
    <property type="match status" value="1"/>
</dbReference>
<dbReference type="InterPro" id="IPR013083">
    <property type="entry name" value="Znf_RING/FYVE/PHD"/>
</dbReference>
<dbReference type="InterPro" id="IPR019786">
    <property type="entry name" value="Zinc_finger_PHD-type_CS"/>
</dbReference>
<feature type="region of interest" description="Disordered" evidence="5">
    <location>
        <begin position="576"/>
        <end position="634"/>
    </location>
</feature>
<dbReference type="PROSITE" id="PS50016">
    <property type="entry name" value="ZF_PHD_2"/>
    <property type="match status" value="1"/>
</dbReference>
<dbReference type="EMBL" id="JAEHOE010000012">
    <property type="protein sequence ID" value="KAG2498011.1"/>
    <property type="molecule type" value="Genomic_DNA"/>
</dbReference>
<evidence type="ECO:0000256" key="1">
    <source>
        <dbReference type="ARBA" id="ARBA00022723"/>
    </source>
</evidence>
<evidence type="ECO:0008006" key="10">
    <source>
        <dbReference type="Google" id="ProtNLM"/>
    </source>
</evidence>
<dbReference type="SUPFAM" id="SSF57903">
    <property type="entry name" value="FYVE/PHD zinc finger"/>
    <property type="match status" value="1"/>
</dbReference>
<keyword evidence="1" id="KW-0479">Metal-binding</keyword>
<dbReference type="SMART" id="SM00249">
    <property type="entry name" value="PHD"/>
    <property type="match status" value="1"/>
</dbReference>
<evidence type="ECO:0000313" key="8">
    <source>
        <dbReference type="EMBL" id="KAG2498011.1"/>
    </source>
</evidence>
<keyword evidence="9" id="KW-1185">Reference proteome</keyword>
<keyword evidence="3" id="KW-0862">Zinc</keyword>
<feature type="compositionally biased region" description="Low complexity" evidence="5">
    <location>
        <begin position="600"/>
        <end position="610"/>
    </location>
</feature>
<evidence type="ECO:0000256" key="2">
    <source>
        <dbReference type="ARBA" id="ARBA00022771"/>
    </source>
</evidence>
<evidence type="ECO:0000256" key="4">
    <source>
        <dbReference type="PROSITE-ProRule" id="PRU00146"/>
    </source>
</evidence>
<gene>
    <name evidence="8" type="ORF">HYH03_004269</name>
</gene>
<dbReference type="Proteomes" id="UP000612055">
    <property type="component" value="Unassembled WGS sequence"/>
</dbReference>
<dbReference type="PANTHER" id="PTHR46694:SF1">
    <property type="entry name" value="AT-RICH INTERACTIVE DOMAIN-CONTAINING PROTEIN 4"/>
    <property type="match status" value="1"/>
</dbReference>
<accession>A0A836C2H3</accession>
<reference evidence="8" key="1">
    <citation type="journal article" date="2020" name="bioRxiv">
        <title>Comparative genomics of Chlamydomonas.</title>
        <authorList>
            <person name="Craig R.J."/>
            <person name="Hasan A.R."/>
            <person name="Ness R.W."/>
            <person name="Keightley P.D."/>
        </authorList>
    </citation>
    <scope>NUCLEOTIDE SEQUENCE</scope>
    <source>
        <strain evidence="8">CCAP 11/70</strain>
    </source>
</reference>
<feature type="region of interest" description="Disordered" evidence="5">
    <location>
        <begin position="184"/>
        <end position="231"/>
    </location>
</feature>
<evidence type="ECO:0000313" key="9">
    <source>
        <dbReference type="Proteomes" id="UP000612055"/>
    </source>
</evidence>
<comment type="caution">
    <text evidence="8">The sequence shown here is derived from an EMBL/GenBank/DDBJ whole genome shotgun (WGS) entry which is preliminary data.</text>
</comment>
<feature type="region of interest" description="Disordered" evidence="5">
    <location>
        <begin position="470"/>
        <end position="498"/>
    </location>
</feature>
<dbReference type="InterPro" id="IPR001965">
    <property type="entry name" value="Znf_PHD"/>
</dbReference>
<feature type="compositionally biased region" description="Low complexity" evidence="5">
    <location>
        <begin position="576"/>
        <end position="592"/>
    </location>
</feature>
<feature type="domain" description="PHD-type" evidence="6">
    <location>
        <begin position="750"/>
        <end position="808"/>
    </location>
</feature>
<feature type="domain" description="ARID" evidence="7">
    <location>
        <begin position="645"/>
        <end position="745"/>
    </location>
</feature>
<dbReference type="AlphaFoldDB" id="A0A836C2H3"/>